<proteinExistence type="predicted"/>
<sequence length="111" mass="11635">MTKTFFRPALIAALIVAAPAGAFAQAYEATGSQAINIERLTLAQAQAQIEIAARKVCKPADLSMAEVRAARDCYRRAKAGAQAQLARLEAQKNANGQALAAATPRTLPVGN</sequence>
<comment type="caution">
    <text evidence="2">The sequence shown here is derived from an EMBL/GenBank/DDBJ whole genome shotgun (WGS) entry which is preliminary data.</text>
</comment>
<keyword evidence="3" id="KW-1185">Reference proteome</keyword>
<dbReference type="Proteomes" id="UP000583556">
    <property type="component" value="Unassembled WGS sequence"/>
</dbReference>
<feature type="signal peptide" evidence="1">
    <location>
        <begin position="1"/>
        <end position="24"/>
    </location>
</feature>
<evidence type="ECO:0000313" key="2">
    <source>
        <dbReference type="EMBL" id="NML94950.1"/>
    </source>
</evidence>
<keyword evidence="1" id="KW-0732">Signal</keyword>
<dbReference type="AlphaFoldDB" id="A0A7Y0BQX8"/>
<feature type="chain" id="PRO_5030677629" evidence="1">
    <location>
        <begin position="25"/>
        <end position="111"/>
    </location>
</feature>
<dbReference type="InterPro" id="IPR030972">
    <property type="entry name" value="UrcA_uranyl"/>
</dbReference>
<dbReference type="EMBL" id="JABBGM010000006">
    <property type="protein sequence ID" value="NML94950.1"/>
    <property type="molecule type" value="Genomic_DNA"/>
</dbReference>
<dbReference type="RefSeq" id="WP_169494221.1">
    <property type="nucleotide sequence ID" value="NZ_JABBGM010000006.1"/>
</dbReference>
<evidence type="ECO:0000313" key="3">
    <source>
        <dbReference type="Proteomes" id="UP000583556"/>
    </source>
</evidence>
<evidence type="ECO:0000256" key="1">
    <source>
        <dbReference type="SAM" id="SignalP"/>
    </source>
</evidence>
<name>A0A7Y0BQX8_9SPHN</name>
<protein>
    <submittedName>
        <fullName evidence="2">UrcA family protein</fullName>
    </submittedName>
</protein>
<accession>A0A7Y0BQX8</accession>
<reference evidence="2 3" key="1">
    <citation type="submission" date="2020-04" db="EMBL/GenBank/DDBJ databases">
        <title>Novosphingobium sp. TW-4 isolated from soil.</title>
        <authorList>
            <person name="Dahal R.H."/>
            <person name="Chaudhary D.K."/>
        </authorList>
    </citation>
    <scope>NUCLEOTIDE SEQUENCE [LARGE SCALE GENOMIC DNA]</scope>
    <source>
        <strain evidence="2 3">TW-4</strain>
    </source>
</reference>
<dbReference type="NCBIfam" id="TIGR04433">
    <property type="entry name" value="UrcA_uranyl"/>
    <property type="match status" value="1"/>
</dbReference>
<organism evidence="2 3">
    <name type="scientific">Novosphingobium olei</name>
    <dbReference type="NCBI Taxonomy" id="2728851"/>
    <lineage>
        <taxon>Bacteria</taxon>
        <taxon>Pseudomonadati</taxon>
        <taxon>Pseudomonadota</taxon>
        <taxon>Alphaproteobacteria</taxon>
        <taxon>Sphingomonadales</taxon>
        <taxon>Sphingomonadaceae</taxon>
        <taxon>Novosphingobium</taxon>
    </lineage>
</organism>
<gene>
    <name evidence="2" type="ORF">HHL27_14845</name>
</gene>